<name>A0AAP8QGS1_BRELA</name>
<accession>A0AAP8QGS1</accession>
<proteinExistence type="predicted"/>
<evidence type="ECO:0000256" key="1">
    <source>
        <dbReference type="SAM" id="Phobius"/>
    </source>
</evidence>
<dbReference type="InterPro" id="IPR010026">
    <property type="entry name" value="Phage_holin_LL-H"/>
</dbReference>
<protein>
    <recommendedName>
        <fullName evidence="4">Phage holin</fullName>
    </recommendedName>
</protein>
<gene>
    <name evidence="2" type="ORF">C4A77_00015</name>
</gene>
<reference evidence="2 3" key="1">
    <citation type="submission" date="2018-02" db="EMBL/GenBank/DDBJ databases">
        <title>Comparative analysis of genomes of three Brevibacillus laterosporus strains producers of potent antimicrobials isolated from silage.</title>
        <authorList>
            <person name="Kojic M."/>
            <person name="Miljkovic M."/>
            <person name="Studholme D."/>
            <person name="Filipic B."/>
        </authorList>
    </citation>
    <scope>NUCLEOTIDE SEQUENCE [LARGE SCALE GENOMIC DNA]</scope>
    <source>
        <strain evidence="2 3">BGSP11</strain>
    </source>
</reference>
<sequence length="104" mass="12016">MSVLLGQIVLDVAHLLLLAVGTWAIFYLVKFLKGKIKKEHALRAVQYVEQAFVHLKGSEKYNEAVKYFVASMDRKKIKVTDEEVKGLIESTLHEWKNELNKQMK</sequence>
<dbReference type="AlphaFoldDB" id="A0AAP8QGS1"/>
<keyword evidence="1" id="KW-1133">Transmembrane helix</keyword>
<evidence type="ECO:0000313" key="2">
    <source>
        <dbReference type="EMBL" id="PPB12805.1"/>
    </source>
</evidence>
<dbReference type="Proteomes" id="UP000239759">
    <property type="component" value="Unassembled WGS sequence"/>
</dbReference>
<feature type="transmembrane region" description="Helical" evidence="1">
    <location>
        <begin position="12"/>
        <end position="29"/>
    </location>
</feature>
<dbReference type="Pfam" id="PF09682">
    <property type="entry name" value="Phage_holin_6_1"/>
    <property type="match status" value="1"/>
</dbReference>
<evidence type="ECO:0000313" key="3">
    <source>
        <dbReference type="Proteomes" id="UP000239759"/>
    </source>
</evidence>
<dbReference type="RefSeq" id="WP_094699604.1">
    <property type="nucleotide sequence ID" value="NZ_LDII01000068.1"/>
</dbReference>
<keyword evidence="1" id="KW-0812">Transmembrane</keyword>
<comment type="caution">
    <text evidence="2">The sequence shown here is derived from an EMBL/GenBank/DDBJ whole genome shotgun (WGS) entry which is preliminary data.</text>
</comment>
<keyword evidence="1" id="KW-0472">Membrane</keyword>
<organism evidence="2 3">
    <name type="scientific">Brevibacillus laterosporus</name>
    <name type="common">Bacillus laterosporus</name>
    <dbReference type="NCBI Taxonomy" id="1465"/>
    <lineage>
        <taxon>Bacteria</taxon>
        <taxon>Bacillati</taxon>
        <taxon>Bacillota</taxon>
        <taxon>Bacilli</taxon>
        <taxon>Bacillales</taxon>
        <taxon>Paenibacillaceae</taxon>
        <taxon>Brevibacillus</taxon>
    </lineage>
</organism>
<dbReference type="EMBL" id="PRKQ01000001">
    <property type="protein sequence ID" value="PPB12805.1"/>
    <property type="molecule type" value="Genomic_DNA"/>
</dbReference>
<evidence type="ECO:0008006" key="4">
    <source>
        <dbReference type="Google" id="ProtNLM"/>
    </source>
</evidence>